<feature type="region of interest" description="Disordered" evidence="1">
    <location>
        <begin position="1"/>
        <end position="42"/>
    </location>
</feature>
<evidence type="ECO:0000256" key="1">
    <source>
        <dbReference type="SAM" id="MobiDB-lite"/>
    </source>
</evidence>
<protein>
    <submittedName>
        <fullName evidence="2">Uncharacterized protein</fullName>
    </submittedName>
</protein>
<dbReference type="PANTHER" id="PTHR13308:SF40">
    <property type="entry name" value="NEDD4-BINDING PROTEIN 2-LIKE 1"/>
    <property type="match status" value="1"/>
</dbReference>
<dbReference type="PANTHER" id="PTHR13308">
    <property type="entry name" value="NEDD4-BINDING PROTEIN 2-LIKE 1"/>
    <property type="match status" value="1"/>
</dbReference>
<dbReference type="EMBL" id="CAXAMN010006668">
    <property type="protein sequence ID" value="CAK9018538.1"/>
    <property type="molecule type" value="Genomic_DNA"/>
</dbReference>
<dbReference type="InterPro" id="IPR027417">
    <property type="entry name" value="P-loop_NTPase"/>
</dbReference>
<feature type="compositionally biased region" description="Basic and acidic residues" evidence="1">
    <location>
        <begin position="246"/>
        <end position="261"/>
    </location>
</feature>
<dbReference type="Proteomes" id="UP001642484">
    <property type="component" value="Unassembled WGS sequence"/>
</dbReference>
<keyword evidence="3" id="KW-1185">Reference proteome</keyword>
<feature type="region of interest" description="Disordered" evidence="1">
    <location>
        <begin position="243"/>
        <end position="269"/>
    </location>
</feature>
<accession>A0ABP0JVM9</accession>
<name>A0ABP0JVM9_9DINO</name>
<evidence type="ECO:0000313" key="3">
    <source>
        <dbReference type="Proteomes" id="UP001642484"/>
    </source>
</evidence>
<feature type="compositionally biased region" description="Basic and acidic residues" evidence="1">
    <location>
        <begin position="1"/>
        <end position="11"/>
    </location>
</feature>
<dbReference type="Gene3D" id="3.40.50.300">
    <property type="entry name" value="P-loop containing nucleotide triphosphate hydrolases"/>
    <property type="match status" value="1"/>
</dbReference>
<feature type="region of interest" description="Disordered" evidence="1">
    <location>
        <begin position="112"/>
        <end position="143"/>
    </location>
</feature>
<feature type="compositionally biased region" description="Low complexity" evidence="1">
    <location>
        <begin position="33"/>
        <end position="42"/>
    </location>
</feature>
<comment type="caution">
    <text evidence="2">The sequence shown here is derived from an EMBL/GenBank/DDBJ whole genome shotgun (WGS) entry which is preliminary data.</text>
</comment>
<feature type="compositionally biased region" description="Low complexity" evidence="1">
    <location>
        <begin position="13"/>
        <end position="25"/>
    </location>
</feature>
<gene>
    <name evidence="2" type="ORF">CCMP2556_LOCUS13303</name>
</gene>
<dbReference type="InterPro" id="IPR026302">
    <property type="entry name" value="NEDD4-bd_p2"/>
</dbReference>
<organism evidence="2 3">
    <name type="scientific">Durusdinium trenchii</name>
    <dbReference type="NCBI Taxonomy" id="1381693"/>
    <lineage>
        <taxon>Eukaryota</taxon>
        <taxon>Sar</taxon>
        <taxon>Alveolata</taxon>
        <taxon>Dinophyceae</taxon>
        <taxon>Suessiales</taxon>
        <taxon>Symbiodiniaceae</taxon>
        <taxon>Durusdinium</taxon>
    </lineage>
</organism>
<reference evidence="2 3" key="1">
    <citation type="submission" date="2024-02" db="EMBL/GenBank/DDBJ databases">
        <authorList>
            <person name="Chen Y."/>
            <person name="Shah S."/>
            <person name="Dougan E. K."/>
            <person name="Thang M."/>
            <person name="Chan C."/>
        </authorList>
    </citation>
    <scope>NUCLEOTIDE SEQUENCE [LARGE SCALE GENOMIC DNA]</scope>
</reference>
<proteinExistence type="predicted"/>
<sequence length="443" mass="49789">MVPASRQERLRQRLLARPPSASAAPKRPKLEETGTPAPEEAEASEFLAAVKRRLMEWGQEEQYHRLVVALSGPMDVKLVVQLLQGHEDLLTVFRRRFAPATWCQGLADSVKEEDGPFMAPPVDSQDSPDDLPRPPAFPPGQHDADEEELLHEAAIAAAIQHGPQACIRQLVHLLGRHTESTAAFPPSLQRFASQVSRSAREKAPELVILRGLPGIGKSAYALETLPLGLRRERTNRVPLGVQAEQNRTRAKEGKDAAKEKSPWAATTPVSPCLEPLPSLRHRSCRRKKRRSMRPFEAEEEALAQMVHICAQEEFLKAYRGEEAQLEKALQRNELRALLAMEAQIDPVFIDCPNLRLWEMKPYLLLAERLGYEVHVVEPWEICTKHSDLGFLSSVHRTAARRERRTMLSPRQLQGFLKAFEALPTDEPLEAIRRAPSGAGQFVR</sequence>
<evidence type="ECO:0000313" key="2">
    <source>
        <dbReference type="EMBL" id="CAK9018538.1"/>
    </source>
</evidence>